<evidence type="ECO:0000256" key="7">
    <source>
        <dbReference type="ARBA" id="ARBA00023134"/>
    </source>
</evidence>
<comment type="function">
    <text evidence="8">An essential GTPase which binds GTP, GDP and possibly (p)ppGpp with moderate affinity, with high nucleotide exchange rates and a fairly low GTP hydrolysis rate. Plays a role in control of the cell cycle, stress response, ribosome biogenesis and in those bacteria that undergo differentiation, in morphogenesis control.</text>
</comment>
<comment type="cofactor">
    <cofactor evidence="8">
        <name>Mg(2+)</name>
        <dbReference type="ChEBI" id="CHEBI:18420"/>
    </cofactor>
</comment>
<feature type="binding site" evidence="8">
    <location>
        <begin position="165"/>
        <end position="172"/>
    </location>
    <ligand>
        <name>GTP</name>
        <dbReference type="ChEBI" id="CHEBI:37565"/>
    </ligand>
</feature>
<evidence type="ECO:0000256" key="2">
    <source>
        <dbReference type="ARBA" id="ARBA00022490"/>
    </source>
</evidence>
<dbReference type="InterPro" id="IPR045086">
    <property type="entry name" value="OBG_GTPase"/>
</dbReference>
<dbReference type="InterPro" id="IPR031167">
    <property type="entry name" value="G_OBG"/>
</dbReference>
<name>A0A7V3YM09_9BACT</name>
<reference evidence="11" key="1">
    <citation type="journal article" date="2020" name="mSystems">
        <title>Genome- and Community-Level Interaction Insights into Carbon Utilization and Element Cycling Functions of Hydrothermarchaeota in Hydrothermal Sediment.</title>
        <authorList>
            <person name="Zhou Z."/>
            <person name="Liu Y."/>
            <person name="Xu W."/>
            <person name="Pan J."/>
            <person name="Luo Z.H."/>
            <person name="Li M."/>
        </authorList>
    </citation>
    <scope>NUCLEOTIDE SEQUENCE [LARGE SCALE GENOMIC DNA]</scope>
    <source>
        <strain evidence="11">SpSt-716</strain>
    </source>
</reference>
<dbReference type="InterPro" id="IPR027417">
    <property type="entry name" value="P-loop_NTPase"/>
</dbReference>
<dbReference type="GO" id="GO:0005525">
    <property type="term" value="F:GTP binding"/>
    <property type="evidence" value="ECO:0007669"/>
    <property type="project" value="UniProtKB-UniRule"/>
</dbReference>
<dbReference type="PROSITE" id="PS51883">
    <property type="entry name" value="OBG"/>
    <property type="match status" value="1"/>
</dbReference>
<dbReference type="InterPro" id="IPR006074">
    <property type="entry name" value="GTP1-OBG_CS"/>
</dbReference>
<dbReference type="EMBL" id="DTEN01000222">
    <property type="protein sequence ID" value="HGI75133.1"/>
    <property type="molecule type" value="Genomic_DNA"/>
</dbReference>
<dbReference type="Gene3D" id="3.40.50.300">
    <property type="entry name" value="P-loop containing nucleotide triphosphate hydrolases"/>
    <property type="match status" value="1"/>
</dbReference>
<dbReference type="CDD" id="cd01898">
    <property type="entry name" value="Obg"/>
    <property type="match status" value="1"/>
</dbReference>
<feature type="binding site" evidence="8">
    <location>
        <begin position="190"/>
        <end position="194"/>
    </location>
    <ligand>
        <name>GTP</name>
        <dbReference type="ChEBI" id="CHEBI:37565"/>
    </ligand>
</feature>
<dbReference type="InterPro" id="IPR006169">
    <property type="entry name" value="GTP1_OBG_dom"/>
</dbReference>
<keyword evidence="4 8" id="KW-0547">Nucleotide-binding</keyword>
<dbReference type="GO" id="GO:0042254">
    <property type="term" value="P:ribosome biogenesis"/>
    <property type="evidence" value="ECO:0007669"/>
    <property type="project" value="UniProtKB-UniRule"/>
</dbReference>
<dbReference type="FunFam" id="2.70.210.12:FF:000001">
    <property type="entry name" value="GTPase Obg"/>
    <property type="match status" value="1"/>
</dbReference>
<dbReference type="Pfam" id="PF01926">
    <property type="entry name" value="MMR_HSR1"/>
    <property type="match status" value="1"/>
</dbReference>
<keyword evidence="3 8" id="KW-0479">Metal-binding</keyword>
<evidence type="ECO:0000313" key="11">
    <source>
        <dbReference type="EMBL" id="HGI75133.1"/>
    </source>
</evidence>
<dbReference type="PANTHER" id="PTHR11702">
    <property type="entry name" value="DEVELOPMENTALLY REGULATED GTP-BINDING PROTEIN-RELATED"/>
    <property type="match status" value="1"/>
</dbReference>
<feature type="binding site" evidence="8">
    <location>
        <position position="192"/>
    </location>
    <ligand>
        <name>Mg(2+)</name>
        <dbReference type="ChEBI" id="CHEBI:18420"/>
    </ligand>
</feature>
<keyword evidence="7 8" id="KW-0342">GTP-binding</keyword>
<dbReference type="EC" id="3.6.5.-" evidence="8"/>
<dbReference type="Gene3D" id="2.70.210.12">
    <property type="entry name" value="GTP1/OBG domain"/>
    <property type="match status" value="1"/>
</dbReference>
<evidence type="ECO:0000256" key="5">
    <source>
        <dbReference type="ARBA" id="ARBA00022801"/>
    </source>
</evidence>
<evidence type="ECO:0000256" key="6">
    <source>
        <dbReference type="ARBA" id="ARBA00022842"/>
    </source>
</evidence>
<dbReference type="GO" id="GO:0005737">
    <property type="term" value="C:cytoplasm"/>
    <property type="evidence" value="ECO:0007669"/>
    <property type="project" value="UniProtKB-SubCell"/>
</dbReference>
<comment type="caution">
    <text evidence="11">The sequence shown here is derived from an EMBL/GenBank/DDBJ whole genome shotgun (WGS) entry which is preliminary data.</text>
</comment>
<feature type="binding site" evidence="8">
    <location>
        <begin position="281"/>
        <end position="284"/>
    </location>
    <ligand>
        <name>GTP</name>
        <dbReference type="ChEBI" id="CHEBI:37565"/>
    </ligand>
</feature>
<dbReference type="HAMAP" id="MF_01454">
    <property type="entry name" value="GTPase_Obg"/>
    <property type="match status" value="1"/>
</dbReference>
<keyword evidence="2 8" id="KW-0963">Cytoplasm</keyword>
<dbReference type="InterPro" id="IPR014100">
    <property type="entry name" value="GTP-bd_Obg/CgtA"/>
</dbReference>
<evidence type="ECO:0000259" key="10">
    <source>
        <dbReference type="PROSITE" id="PS51883"/>
    </source>
</evidence>
<feature type="domain" description="Obg" evidence="10">
    <location>
        <begin position="1"/>
        <end position="158"/>
    </location>
</feature>
<evidence type="ECO:0000256" key="1">
    <source>
        <dbReference type="ARBA" id="ARBA00007699"/>
    </source>
</evidence>
<comment type="subcellular location">
    <subcellularLocation>
        <location evidence="8">Cytoplasm</location>
    </subcellularLocation>
</comment>
<dbReference type="Pfam" id="PF01018">
    <property type="entry name" value="GTP1_OBG"/>
    <property type="match status" value="1"/>
</dbReference>
<evidence type="ECO:0000256" key="4">
    <source>
        <dbReference type="ARBA" id="ARBA00022741"/>
    </source>
</evidence>
<dbReference type="NCBIfam" id="NF008955">
    <property type="entry name" value="PRK12297.1"/>
    <property type="match status" value="1"/>
</dbReference>
<dbReference type="PRINTS" id="PR00326">
    <property type="entry name" value="GTP1OBG"/>
</dbReference>
<feature type="binding site" evidence="8">
    <location>
        <position position="172"/>
    </location>
    <ligand>
        <name>Mg(2+)</name>
        <dbReference type="ChEBI" id="CHEBI:18420"/>
    </ligand>
</feature>
<dbReference type="InterPro" id="IPR036726">
    <property type="entry name" value="GTP1_OBG_dom_sf"/>
</dbReference>
<dbReference type="NCBIfam" id="TIGR02729">
    <property type="entry name" value="Obg_CgtA"/>
    <property type="match status" value="1"/>
</dbReference>
<evidence type="ECO:0000259" key="9">
    <source>
        <dbReference type="PROSITE" id="PS51710"/>
    </source>
</evidence>
<dbReference type="PANTHER" id="PTHR11702:SF31">
    <property type="entry name" value="MITOCHONDRIAL RIBOSOME-ASSOCIATED GTPASE 2"/>
    <property type="match status" value="1"/>
</dbReference>
<dbReference type="PROSITE" id="PS51710">
    <property type="entry name" value="G_OBG"/>
    <property type="match status" value="1"/>
</dbReference>
<feature type="binding site" evidence="8">
    <location>
        <begin position="211"/>
        <end position="214"/>
    </location>
    <ligand>
        <name>GTP</name>
        <dbReference type="ChEBI" id="CHEBI:37565"/>
    </ligand>
</feature>
<evidence type="ECO:0000256" key="8">
    <source>
        <dbReference type="HAMAP-Rule" id="MF_01454"/>
    </source>
</evidence>
<gene>
    <name evidence="11" type="primary">obgE</name>
    <name evidence="8" type="synonym">obg</name>
    <name evidence="11" type="ORF">ENU96_05595</name>
</gene>
<sequence>MFVDRAFIEVRGGRGGDGAIHFRREKYVPRGGPDGGDGGDGGSVFLRASSRKKTLYDVALQPLYQAPPGEPGQGKKKHGAKGEDIVIEVPVGTQVFDAETGELLADLVVDGMEVLVARGGRGGRGNASFATATNQAPRIALRGEEGEKRKLRLELKLIADVGLAGLPNAGKSTLLSVVSDARPRIAPYPFSTLHPTLGVVQHRDERFIMVDIPGIIEGASQGAGLGLEFLRHVERVRVILCLVDMAFPYSGDPWKDFSILRQEFSQYSASLLEKPFIVVGTKLDLPEAQKRWEHFAQRLAQEGMVGVGISAVTRFGLSELLDRVVELLRLKEEEEVPHPSSLGEGNVQGRSPRVYRFASRFLERLIKECPPEKDEVSFHEELERSGFLRYLGALPPGSTVEIGSRRFIWTGKGLVLSQWNGKQS</sequence>
<dbReference type="AlphaFoldDB" id="A0A7V3YM09"/>
<organism evidence="11">
    <name type="scientific">Candidatus Caldatribacterium californiense</name>
    <dbReference type="NCBI Taxonomy" id="1454726"/>
    <lineage>
        <taxon>Bacteria</taxon>
        <taxon>Pseudomonadati</taxon>
        <taxon>Atribacterota</taxon>
        <taxon>Atribacteria</taxon>
        <taxon>Atribacterales</taxon>
        <taxon>Candidatus Caldatribacteriaceae</taxon>
        <taxon>Candidatus Caldatribacterium</taxon>
    </lineage>
</organism>
<feature type="domain" description="OBG-type G" evidence="9">
    <location>
        <begin position="159"/>
        <end position="329"/>
    </location>
</feature>
<dbReference type="SUPFAM" id="SSF82051">
    <property type="entry name" value="Obg GTP-binding protein N-terminal domain"/>
    <property type="match status" value="1"/>
</dbReference>
<comment type="subunit">
    <text evidence="8">Monomer.</text>
</comment>
<evidence type="ECO:0000256" key="3">
    <source>
        <dbReference type="ARBA" id="ARBA00022723"/>
    </source>
</evidence>
<protein>
    <recommendedName>
        <fullName evidence="8">GTPase Obg</fullName>
        <ecNumber evidence="8">3.6.5.-</ecNumber>
    </recommendedName>
    <alternativeName>
        <fullName evidence="8">GTP-binding protein Obg</fullName>
    </alternativeName>
</protein>
<dbReference type="GO" id="GO:0003924">
    <property type="term" value="F:GTPase activity"/>
    <property type="evidence" value="ECO:0007669"/>
    <property type="project" value="UniProtKB-UniRule"/>
</dbReference>
<feature type="binding site" evidence="8">
    <location>
        <begin position="310"/>
        <end position="312"/>
    </location>
    <ligand>
        <name>GTP</name>
        <dbReference type="ChEBI" id="CHEBI:37565"/>
    </ligand>
</feature>
<dbReference type="GO" id="GO:0043022">
    <property type="term" value="F:ribosome binding"/>
    <property type="evidence" value="ECO:0007669"/>
    <property type="project" value="UniProtKB-ARBA"/>
</dbReference>
<comment type="similarity">
    <text evidence="1 8">Belongs to the TRAFAC class OBG-HflX-like GTPase superfamily. OBG GTPase family.</text>
</comment>
<proteinExistence type="inferred from homology"/>
<keyword evidence="6 8" id="KW-0460">Magnesium</keyword>
<dbReference type="PROSITE" id="PS00905">
    <property type="entry name" value="GTP1_OBG"/>
    <property type="match status" value="1"/>
</dbReference>
<dbReference type="SUPFAM" id="SSF52540">
    <property type="entry name" value="P-loop containing nucleoside triphosphate hydrolases"/>
    <property type="match status" value="1"/>
</dbReference>
<accession>A0A7V3YM09</accession>
<dbReference type="NCBIfam" id="NF008956">
    <property type="entry name" value="PRK12299.1"/>
    <property type="match status" value="1"/>
</dbReference>
<dbReference type="InterPro" id="IPR006073">
    <property type="entry name" value="GTP-bd"/>
</dbReference>
<dbReference type="GO" id="GO:0000287">
    <property type="term" value="F:magnesium ion binding"/>
    <property type="evidence" value="ECO:0007669"/>
    <property type="project" value="InterPro"/>
</dbReference>
<keyword evidence="5 8" id="KW-0378">Hydrolase</keyword>